<dbReference type="AlphaFoldDB" id="E7GD86"/>
<keyword evidence="9" id="KW-1185">Reference proteome</keyword>
<keyword evidence="2 4" id="KW-0663">Pyridoxal phosphate</keyword>
<evidence type="ECO:0000313" key="9">
    <source>
        <dbReference type="Proteomes" id="UP000003157"/>
    </source>
</evidence>
<dbReference type="InterPro" id="IPR009006">
    <property type="entry name" value="Ala_racemase/Decarboxylase_C"/>
</dbReference>
<dbReference type="InterPro" id="IPR000821">
    <property type="entry name" value="Ala_racemase"/>
</dbReference>
<feature type="binding site" evidence="4 6">
    <location>
        <position position="317"/>
    </location>
    <ligand>
        <name>substrate</name>
    </ligand>
</feature>
<feature type="active site" description="Proton acceptor; specific for D-alanine" evidence="4">
    <location>
        <position position="42"/>
    </location>
</feature>
<feature type="active site" description="Proton acceptor; specific for L-alanine" evidence="4">
    <location>
        <position position="269"/>
    </location>
</feature>
<dbReference type="HOGENOM" id="CLU_028393_2_2_9"/>
<organism evidence="8 9">
    <name type="scientific">Coprobacillus cateniformis</name>
    <dbReference type="NCBI Taxonomy" id="100884"/>
    <lineage>
        <taxon>Bacteria</taxon>
        <taxon>Bacillati</taxon>
        <taxon>Bacillota</taxon>
        <taxon>Erysipelotrichia</taxon>
        <taxon>Erysipelotrichales</taxon>
        <taxon>Coprobacillaceae</taxon>
        <taxon>Coprobacillus</taxon>
    </lineage>
</organism>
<dbReference type="NCBIfam" id="NF033131">
    <property type="entry name" value="vanT-G-Cterm"/>
    <property type="match status" value="1"/>
</dbReference>
<proteinExistence type="inferred from homology"/>
<dbReference type="InterPro" id="IPR011079">
    <property type="entry name" value="Ala_racemase_C"/>
</dbReference>
<evidence type="ECO:0000256" key="4">
    <source>
        <dbReference type="HAMAP-Rule" id="MF_01201"/>
    </source>
</evidence>
<dbReference type="GO" id="GO:0005829">
    <property type="term" value="C:cytosol"/>
    <property type="evidence" value="ECO:0007669"/>
    <property type="project" value="TreeGrafter"/>
</dbReference>
<dbReference type="RefSeq" id="WP_008789816.1">
    <property type="nucleotide sequence ID" value="NZ_AKCB01000001.1"/>
</dbReference>
<keyword evidence="3 4" id="KW-0413">Isomerase</keyword>
<evidence type="ECO:0000256" key="1">
    <source>
        <dbReference type="ARBA" id="ARBA00001933"/>
    </source>
</evidence>
<sequence length="391" mass="44490">MEKLKYQTDRSWVEINLDALENNVQEISKLLRSRKQIMAVVKADAYGHGAIKISQELEKLGIDCFAVATIDEAMILRQNHIHGDILILGFTAPHLAPLLLKYHLIQTVIDYDYGQQLNAMQLPLQIHIKIDSGMHRLGADYHDLTHIRRLFELPYLHVEGVFSHLCVADSSKMEDIHFTKQQFLNFNQTIHQLQEFGYDVGKVHIQSSYGLLNYPDYHYDYARMGIALYGVQSSTDDYMKNHLNLQPVLSIQSHIACLHHYPAGSSLGYGRTYTLEKDSLIAVVPLGYADGLPRQLSQNQDVLVRGKKIPIVGRICMDQLMIDVTSLKDVQLNDIVTFIGHNHQQTIGIEELAKNAHTISNEILSRIGQRLPKVYIKKGNIINENTQTFLL</sequence>
<dbReference type="PRINTS" id="PR00992">
    <property type="entry name" value="ALARACEMASE"/>
</dbReference>
<evidence type="ECO:0000256" key="6">
    <source>
        <dbReference type="PIRSR" id="PIRSR600821-52"/>
    </source>
</evidence>
<evidence type="ECO:0000256" key="3">
    <source>
        <dbReference type="ARBA" id="ARBA00023235"/>
    </source>
</evidence>
<dbReference type="STRING" id="100884.GCA_000269565_00382"/>
<feature type="binding site" evidence="4 6">
    <location>
        <position position="136"/>
    </location>
    <ligand>
        <name>substrate</name>
    </ligand>
</feature>
<dbReference type="HAMAP" id="MF_01201">
    <property type="entry name" value="Ala_racemase"/>
    <property type="match status" value="1"/>
</dbReference>
<dbReference type="Gene3D" id="3.20.20.10">
    <property type="entry name" value="Alanine racemase"/>
    <property type="match status" value="1"/>
</dbReference>
<gene>
    <name evidence="8" type="ORF">HMPREF9488_02729</name>
</gene>
<dbReference type="Pfam" id="PF01168">
    <property type="entry name" value="Ala_racemase_N"/>
    <property type="match status" value="1"/>
</dbReference>
<dbReference type="SMART" id="SM01005">
    <property type="entry name" value="Ala_racemase_C"/>
    <property type="match status" value="1"/>
</dbReference>
<comment type="pathway">
    <text evidence="4">Amino-acid biosynthesis; D-alanine biosynthesis; D-alanine from L-alanine: step 1/1.</text>
</comment>
<dbReference type="GO" id="GO:0008784">
    <property type="term" value="F:alanine racemase activity"/>
    <property type="evidence" value="ECO:0007669"/>
    <property type="project" value="UniProtKB-UniRule"/>
</dbReference>
<evidence type="ECO:0000256" key="5">
    <source>
        <dbReference type="PIRSR" id="PIRSR600821-50"/>
    </source>
</evidence>
<name>E7GD86_9FIRM</name>
<dbReference type="FunFam" id="3.20.20.10:FF:000002">
    <property type="entry name" value="Alanine racemase"/>
    <property type="match status" value="1"/>
</dbReference>
<dbReference type="Proteomes" id="UP000003157">
    <property type="component" value="Unassembled WGS sequence"/>
</dbReference>
<dbReference type="UniPathway" id="UPA00042">
    <property type="reaction ID" value="UER00497"/>
</dbReference>
<dbReference type="OrthoDB" id="9813814at2"/>
<feature type="modified residue" description="N6-(pyridoxal phosphate)lysine" evidence="4 5">
    <location>
        <position position="42"/>
    </location>
</feature>
<comment type="caution">
    <text evidence="8">The sequence shown here is derived from an EMBL/GenBank/DDBJ whole genome shotgun (WGS) entry which is preliminary data.</text>
</comment>
<dbReference type="EMBL" id="ADKX01000041">
    <property type="protein sequence ID" value="EFW03937.1"/>
    <property type="molecule type" value="Genomic_DNA"/>
</dbReference>
<comment type="similarity">
    <text evidence="4">Belongs to the alanine racemase family.</text>
</comment>
<reference evidence="8 9" key="1">
    <citation type="submission" date="2010-12" db="EMBL/GenBank/DDBJ databases">
        <title>The Genome Sequence of Coprobacillus sp. strain 29_1.</title>
        <authorList>
            <consortium name="The Broad Institute Genome Sequencing Platform"/>
            <person name="Earl A."/>
            <person name="Ward D."/>
            <person name="Feldgarden M."/>
            <person name="Gevers D."/>
            <person name="Daigneault M."/>
            <person name="Sibley C.D."/>
            <person name="White A."/>
            <person name="Strauss J."/>
            <person name="Allen-Vercoe E."/>
            <person name="Young S.K."/>
            <person name="Zeng Q."/>
            <person name="Gargeya S."/>
            <person name="Fitzgerald M."/>
            <person name="Haas B."/>
            <person name="Abouelleil A."/>
            <person name="Alvarado L."/>
            <person name="Arachchi H.M."/>
            <person name="Berlin A."/>
            <person name="Brown A."/>
            <person name="Chapman S.B."/>
            <person name="Chen Z."/>
            <person name="Dunbar C."/>
            <person name="Freedman E."/>
            <person name="Gearin G."/>
            <person name="Gellesch M."/>
            <person name="Goldberg J."/>
            <person name="Griggs A."/>
            <person name="Gujja S."/>
            <person name="Heilman E."/>
            <person name="Heiman D."/>
            <person name="Howarth C."/>
            <person name="Larson L."/>
            <person name="Lui A."/>
            <person name="MacDonald P.J.P."/>
            <person name="Mehta T."/>
            <person name="Montmayeur A."/>
            <person name="Murphy C."/>
            <person name="Neiman D."/>
            <person name="Pearson M."/>
            <person name="Priest M."/>
            <person name="Roberts A."/>
            <person name="Saif S."/>
            <person name="Shea T."/>
            <person name="Shenoy N."/>
            <person name="Sisk P."/>
            <person name="Stolte C."/>
            <person name="Sykes S."/>
            <person name="White J."/>
            <person name="Yandava C."/>
            <person name="Nusbaum C."/>
            <person name="Birren B."/>
        </authorList>
    </citation>
    <scope>NUCLEOTIDE SEQUENCE [LARGE SCALE GENOMIC DNA]</scope>
    <source>
        <strain evidence="8 9">29_1</strain>
    </source>
</reference>
<accession>E7GD86</accession>
<dbReference type="SUPFAM" id="SSF50621">
    <property type="entry name" value="Alanine racemase C-terminal domain-like"/>
    <property type="match status" value="1"/>
</dbReference>
<dbReference type="InterPro" id="IPR020622">
    <property type="entry name" value="Ala_racemase_pyridoxalP-BS"/>
</dbReference>
<comment type="cofactor">
    <cofactor evidence="1 4 5">
        <name>pyridoxal 5'-phosphate</name>
        <dbReference type="ChEBI" id="CHEBI:597326"/>
    </cofactor>
</comment>
<dbReference type="Gene3D" id="2.40.37.10">
    <property type="entry name" value="Lyase, Ornithine Decarboxylase, Chain A, domain 1"/>
    <property type="match status" value="1"/>
</dbReference>
<feature type="domain" description="Alanine racemase C-terminal" evidence="7">
    <location>
        <begin position="248"/>
        <end position="376"/>
    </location>
</feature>
<dbReference type="InterPro" id="IPR001608">
    <property type="entry name" value="Ala_racemase_N"/>
</dbReference>
<dbReference type="GO" id="GO:0030632">
    <property type="term" value="P:D-alanine biosynthetic process"/>
    <property type="evidence" value="ECO:0007669"/>
    <property type="project" value="UniProtKB-UniRule"/>
</dbReference>
<dbReference type="PANTHER" id="PTHR30511:SF0">
    <property type="entry name" value="ALANINE RACEMASE, CATABOLIC-RELATED"/>
    <property type="match status" value="1"/>
</dbReference>
<dbReference type="eggNOG" id="COG0787">
    <property type="taxonomic scope" value="Bacteria"/>
</dbReference>
<dbReference type="GeneID" id="78231653"/>
<evidence type="ECO:0000313" key="8">
    <source>
        <dbReference type="EMBL" id="EFW03937.1"/>
    </source>
</evidence>
<dbReference type="PANTHER" id="PTHR30511">
    <property type="entry name" value="ALANINE RACEMASE"/>
    <property type="match status" value="1"/>
</dbReference>
<dbReference type="Pfam" id="PF00842">
    <property type="entry name" value="Ala_racemase_C"/>
    <property type="match status" value="1"/>
</dbReference>
<protein>
    <recommendedName>
        <fullName evidence="4">Alanine racemase</fullName>
        <ecNumber evidence="4">5.1.1.1</ecNumber>
    </recommendedName>
</protein>
<dbReference type="EC" id="5.1.1.1" evidence="4"/>
<evidence type="ECO:0000256" key="2">
    <source>
        <dbReference type="ARBA" id="ARBA00022898"/>
    </source>
</evidence>
<dbReference type="SUPFAM" id="SSF51419">
    <property type="entry name" value="PLP-binding barrel"/>
    <property type="match status" value="1"/>
</dbReference>
<dbReference type="PROSITE" id="PS00395">
    <property type="entry name" value="ALANINE_RACEMASE"/>
    <property type="match status" value="1"/>
</dbReference>
<dbReference type="GO" id="GO:0030170">
    <property type="term" value="F:pyridoxal phosphate binding"/>
    <property type="evidence" value="ECO:0007669"/>
    <property type="project" value="UniProtKB-UniRule"/>
</dbReference>
<dbReference type="NCBIfam" id="TIGR00492">
    <property type="entry name" value="alr"/>
    <property type="match status" value="1"/>
</dbReference>
<comment type="catalytic activity">
    <reaction evidence="4">
        <text>L-alanine = D-alanine</text>
        <dbReference type="Rhea" id="RHEA:20249"/>
        <dbReference type="ChEBI" id="CHEBI:57416"/>
        <dbReference type="ChEBI" id="CHEBI:57972"/>
        <dbReference type="EC" id="5.1.1.1"/>
    </reaction>
</comment>
<evidence type="ECO:0000259" key="7">
    <source>
        <dbReference type="SMART" id="SM01005"/>
    </source>
</evidence>
<dbReference type="InterPro" id="IPR029066">
    <property type="entry name" value="PLP-binding_barrel"/>
</dbReference>
<comment type="function">
    <text evidence="4">Catalyzes the interconversion of L-alanine and D-alanine. May also act on other amino acids.</text>
</comment>